<evidence type="ECO:0000256" key="5">
    <source>
        <dbReference type="ARBA" id="ARBA00022723"/>
    </source>
</evidence>
<evidence type="ECO:0000259" key="10">
    <source>
        <dbReference type="Pfam" id="PF12627"/>
    </source>
</evidence>
<sequence length="400" mass="42628">MIRLEGQDWLTNSATAAVFDALEAAGGPDCARFVGGSVRNALVGRPVDDFDVATRLKPEESMAALKAAGIKVVPTGIAHGTVTAVSERKPYEITTLRCDVETDGRRAVVAFTDDWAEDAARRDFRLNALYADRTGAIFDPTGQGVEDALAGRVVFVGDPNTRIAEDYLRILRFFRFFAWYGGSDPDAEGLAACAAHASGLTQLSAERVSKELMKLLAAPDPRPAIHAMRDAGVLERLFPAVSGLGAFDALCAASDDPVLRLSALLPDDPAAVVDIARGLRLPRAIEMRLAAAAGGPLDPTTGERELRALIYRLGKEAVSDRIRRGGALQTQADTAPALALIEGWPVPRLPVGGRDLAKLGLEPGPGHGLILKAFEAEWIADDFPADGHQARLTRLAKRPS</sequence>
<dbReference type="InterPro" id="IPR002646">
    <property type="entry name" value="PolA_pol_head_dom"/>
</dbReference>
<dbReference type="GO" id="GO:0016779">
    <property type="term" value="F:nucleotidyltransferase activity"/>
    <property type="evidence" value="ECO:0007669"/>
    <property type="project" value="UniProtKB-KW"/>
</dbReference>
<evidence type="ECO:0000313" key="11">
    <source>
        <dbReference type="EMBL" id="OYX54964.1"/>
    </source>
</evidence>
<evidence type="ECO:0000256" key="7">
    <source>
        <dbReference type="ARBA" id="ARBA00022842"/>
    </source>
</evidence>
<evidence type="ECO:0000256" key="4">
    <source>
        <dbReference type="ARBA" id="ARBA00022695"/>
    </source>
</evidence>
<evidence type="ECO:0000256" key="3">
    <source>
        <dbReference type="ARBA" id="ARBA00022694"/>
    </source>
</evidence>
<dbReference type="Pfam" id="PF01743">
    <property type="entry name" value="PolyA_pol"/>
    <property type="match status" value="1"/>
</dbReference>
<keyword evidence="4" id="KW-0548">Nucleotidyltransferase</keyword>
<dbReference type="GO" id="GO:0000049">
    <property type="term" value="F:tRNA binding"/>
    <property type="evidence" value="ECO:0007669"/>
    <property type="project" value="TreeGrafter"/>
</dbReference>
<keyword evidence="3" id="KW-0819">tRNA processing</keyword>
<dbReference type="CDD" id="cd05398">
    <property type="entry name" value="NT_ClassII-CCAase"/>
    <property type="match status" value="1"/>
</dbReference>
<dbReference type="SUPFAM" id="SSF81891">
    <property type="entry name" value="Poly A polymerase C-terminal region-like"/>
    <property type="match status" value="1"/>
</dbReference>
<dbReference type="AlphaFoldDB" id="A0A258HED5"/>
<evidence type="ECO:0000256" key="8">
    <source>
        <dbReference type="RuleBase" id="RU003953"/>
    </source>
</evidence>
<comment type="similarity">
    <text evidence="8">Belongs to the tRNA nucleotidyltransferase/poly(A) polymerase family.</text>
</comment>
<feature type="domain" description="tRNA nucleotidyltransferase/poly(A) polymerase RNA and SrmB- binding" evidence="10">
    <location>
        <begin position="189"/>
        <end position="241"/>
    </location>
</feature>
<keyword evidence="2 8" id="KW-0808">Transferase</keyword>
<dbReference type="InterPro" id="IPR050264">
    <property type="entry name" value="Bact_CCA-adding_enz_type3_sf"/>
</dbReference>
<keyword evidence="6" id="KW-0547">Nucleotide-binding</keyword>
<dbReference type="InterPro" id="IPR043519">
    <property type="entry name" value="NT_sf"/>
</dbReference>
<evidence type="ECO:0000256" key="1">
    <source>
        <dbReference type="ARBA" id="ARBA00001946"/>
    </source>
</evidence>
<evidence type="ECO:0000256" key="2">
    <source>
        <dbReference type="ARBA" id="ARBA00022679"/>
    </source>
</evidence>
<dbReference type="PANTHER" id="PTHR46173">
    <property type="entry name" value="CCA TRNA NUCLEOTIDYLTRANSFERASE 1, MITOCHONDRIAL"/>
    <property type="match status" value="1"/>
</dbReference>
<accession>A0A258HED5</accession>
<keyword evidence="5" id="KW-0479">Metal-binding</keyword>
<dbReference type="GO" id="GO:0000166">
    <property type="term" value="F:nucleotide binding"/>
    <property type="evidence" value="ECO:0007669"/>
    <property type="project" value="UniProtKB-KW"/>
</dbReference>
<feature type="domain" description="Poly A polymerase head" evidence="9">
    <location>
        <begin position="31"/>
        <end position="148"/>
    </location>
</feature>
<evidence type="ECO:0000256" key="6">
    <source>
        <dbReference type="ARBA" id="ARBA00022741"/>
    </source>
</evidence>
<dbReference type="GO" id="GO:0046872">
    <property type="term" value="F:metal ion binding"/>
    <property type="evidence" value="ECO:0007669"/>
    <property type="project" value="UniProtKB-KW"/>
</dbReference>
<dbReference type="InterPro" id="IPR032828">
    <property type="entry name" value="PolyA_RNA-bd"/>
</dbReference>
<dbReference type="EMBL" id="NCEQ01000018">
    <property type="protein sequence ID" value="OYX54964.1"/>
    <property type="molecule type" value="Genomic_DNA"/>
</dbReference>
<evidence type="ECO:0000259" key="9">
    <source>
        <dbReference type="Pfam" id="PF01743"/>
    </source>
</evidence>
<keyword evidence="7" id="KW-0460">Magnesium</keyword>
<organism evidence="11 12">
    <name type="scientific">Brevundimonas subvibrioides</name>
    <dbReference type="NCBI Taxonomy" id="74313"/>
    <lineage>
        <taxon>Bacteria</taxon>
        <taxon>Pseudomonadati</taxon>
        <taxon>Pseudomonadota</taxon>
        <taxon>Alphaproteobacteria</taxon>
        <taxon>Caulobacterales</taxon>
        <taxon>Caulobacteraceae</taxon>
        <taxon>Brevundimonas</taxon>
    </lineage>
</organism>
<reference evidence="11 12" key="1">
    <citation type="submission" date="2017-03" db="EMBL/GenBank/DDBJ databases">
        <title>Lifting the veil on microbial sulfur biogeochemistry in mining wastewaters.</title>
        <authorList>
            <person name="Kantor R.S."/>
            <person name="Colenbrander Nelson T."/>
            <person name="Marshall S."/>
            <person name="Bennett D."/>
            <person name="Apte S."/>
            <person name="Camacho D."/>
            <person name="Thomas B.C."/>
            <person name="Warren L.A."/>
            <person name="Banfield J.F."/>
        </authorList>
    </citation>
    <scope>NUCLEOTIDE SEQUENCE [LARGE SCALE GENOMIC DNA]</scope>
    <source>
        <strain evidence="11">32-68-21</strain>
    </source>
</reference>
<comment type="caution">
    <text evidence="11">The sequence shown here is derived from an EMBL/GenBank/DDBJ whole genome shotgun (WGS) entry which is preliminary data.</text>
</comment>
<dbReference type="Gene3D" id="3.30.460.10">
    <property type="entry name" value="Beta Polymerase, domain 2"/>
    <property type="match status" value="1"/>
</dbReference>
<dbReference type="PANTHER" id="PTHR46173:SF1">
    <property type="entry name" value="CCA TRNA NUCLEOTIDYLTRANSFERASE 1, MITOCHONDRIAL"/>
    <property type="match status" value="1"/>
</dbReference>
<gene>
    <name evidence="11" type="ORF">B7Y86_15085</name>
</gene>
<dbReference type="SUPFAM" id="SSF81301">
    <property type="entry name" value="Nucleotidyltransferase"/>
    <property type="match status" value="1"/>
</dbReference>
<dbReference type="Gene3D" id="1.10.3090.10">
    <property type="entry name" value="cca-adding enzyme, domain 2"/>
    <property type="match status" value="1"/>
</dbReference>
<dbReference type="GO" id="GO:0008033">
    <property type="term" value="P:tRNA processing"/>
    <property type="evidence" value="ECO:0007669"/>
    <property type="project" value="UniProtKB-KW"/>
</dbReference>
<dbReference type="Proteomes" id="UP000216147">
    <property type="component" value="Unassembled WGS sequence"/>
</dbReference>
<proteinExistence type="inferred from homology"/>
<dbReference type="Pfam" id="PF12627">
    <property type="entry name" value="PolyA_pol_RNAbd"/>
    <property type="match status" value="1"/>
</dbReference>
<keyword evidence="8" id="KW-0694">RNA-binding</keyword>
<protein>
    <submittedName>
        <fullName evidence="11">CCA tRNA nucleotidyltransferase</fullName>
    </submittedName>
</protein>
<name>A0A258HED5_9CAUL</name>
<comment type="cofactor">
    <cofactor evidence="1">
        <name>Mg(2+)</name>
        <dbReference type="ChEBI" id="CHEBI:18420"/>
    </cofactor>
</comment>
<evidence type="ECO:0000313" key="12">
    <source>
        <dbReference type="Proteomes" id="UP000216147"/>
    </source>
</evidence>